<dbReference type="RefSeq" id="WP_204428882.1">
    <property type="nucleotide sequence ID" value="NZ_JANRHJ010000011.1"/>
</dbReference>
<comment type="caution">
    <text evidence="1">The sequence shown here is derived from an EMBL/GenBank/DDBJ whole genome shotgun (WGS) entry which is preliminary data.</text>
</comment>
<evidence type="ECO:0000313" key="1">
    <source>
        <dbReference type="EMBL" id="MCR8874414.1"/>
    </source>
</evidence>
<gene>
    <name evidence="1" type="ORF">NW209_10370</name>
</gene>
<sequence>MNFQAENAVSSFFYYMWNTWSQEECRIVYGNMSRHFWEKWCLLSGNGVFGAAERFYAELSDTYRRPLVERAVNLYDGKSLRNIQKRQ</sequence>
<keyword evidence="2" id="KW-1185">Reference proteome</keyword>
<dbReference type="Proteomes" id="UP001204579">
    <property type="component" value="Unassembled WGS sequence"/>
</dbReference>
<organism evidence="1 2">
    <name type="scientific">Phocaeicola barnesiae</name>
    <dbReference type="NCBI Taxonomy" id="376804"/>
    <lineage>
        <taxon>Bacteria</taxon>
        <taxon>Pseudomonadati</taxon>
        <taxon>Bacteroidota</taxon>
        <taxon>Bacteroidia</taxon>
        <taxon>Bacteroidales</taxon>
        <taxon>Bacteroidaceae</taxon>
        <taxon>Phocaeicola</taxon>
    </lineage>
</organism>
<protein>
    <submittedName>
        <fullName evidence="1">Uncharacterized protein</fullName>
    </submittedName>
</protein>
<reference evidence="1 2" key="1">
    <citation type="submission" date="2022-08" db="EMBL/GenBank/DDBJ databases">
        <authorList>
            <person name="Zeman M."/>
            <person name="Kubasova T."/>
        </authorList>
    </citation>
    <scope>NUCLEOTIDE SEQUENCE [LARGE SCALE GENOMIC DNA]</scope>
    <source>
        <strain evidence="1 2">ET62</strain>
    </source>
</reference>
<proteinExistence type="predicted"/>
<evidence type="ECO:0000313" key="2">
    <source>
        <dbReference type="Proteomes" id="UP001204579"/>
    </source>
</evidence>
<name>A0AAW5N9B3_9BACT</name>
<dbReference type="AlphaFoldDB" id="A0AAW5N9B3"/>
<dbReference type="EMBL" id="JANRHJ010000011">
    <property type="protein sequence ID" value="MCR8874414.1"/>
    <property type="molecule type" value="Genomic_DNA"/>
</dbReference>
<accession>A0AAW5N9B3</accession>